<dbReference type="SUPFAM" id="SSF57701">
    <property type="entry name" value="Zn2/Cys6 DNA-binding domain"/>
    <property type="match status" value="1"/>
</dbReference>
<sequence length="297" mass="31892">MAGYPYSNLTSLMAKKFPGSNSSNVSSNQLTIASSATPSHKDLPLPLPSPLEHSQSIIPPTFATTPSRLAHRMLYKPEVPGTGTPIIPIWACPDAEPDQDPEPPVPNAGRTYPARCDAGPPYPSTSHHKARPSPSPDVSVSEAPRLYSDRSDPCPYPSTSTSHQDPLPPLSDLPPPKKGTFTLPGIKEILAGLDVPPLEPLSSPQPSQRSKRTRTYLSTANQQPRRRRAGLGPNPTPLLATGPIPGSLLQSPRQRVSVACTFCRTRKLRCTPGPGPCEHCSRRGHECVFDSSSSTKN</sequence>
<dbReference type="EMBL" id="MU167224">
    <property type="protein sequence ID" value="KAG0149824.1"/>
    <property type="molecule type" value="Genomic_DNA"/>
</dbReference>
<keyword evidence="4" id="KW-1185">Reference proteome</keyword>
<protein>
    <recommendedName>
        <fullName evidence="2">Zn(2)-C6 fungal-type domain-containing protein</fullName>
    </recommendedName>
</protein>
<name>A0A9P6NT94_9BASI</name>
<dbReference type="AlphaFoldDB" id="A0A9P6NT94"/>
<dbReference type="InterPro" id="IPR001138">
    <property type="entry name" value="Zn2Cys6_DnaBD"/>
</dbReference>
<dbReference type="CDD" id="cd00067">
    <property type="entry name" value="GAL4"/>
    <property type="match status" value="1"/>
</dbReference>
<dbReference type="PROSITE" id="PS50048">
    <property type="entry name" value="ZN2_CY6_FUNGAL_2"/>
    <property type="match status" value="1"/>
</dbReference>
<dbReference type="SMART" id="SM00066">
    <property type="entry name" value="GAL4"/>
    <property type="match status" value="1"/>
</dbReference>
<evidence type="ECO:0000259" key="2">
    <source>
        <dbReference type="PROSITE" id="PS50048"/>
    </source>
</evidence>
<organism evidence="3 4">
    <name type="scientific">Cronartium quercuum f. sp. fusiforme G11</name>
    <dbReference type="NCBI Taxonomy" id="708437"/>
    <lineage>
        <taxon>Eukaryota</taxon>
        <taxon>Fungi</taxon>
        <taxon>Dikarya</taxon>
        <taxon>Basidiomycota</taxon>
        <taxon>Pucciniomycotina</taxon>
        <taxon>Pucciniomycetes</taxon>
        <taxon>Pucciniales</taxon>
        <taxon>Coleosporiaceae</taxon>
        <taxon>Cronartium</taxon>
    </lineage>
</organism>
<proteinExistence type="predicted"/>
<comment type="caution">
    <text evidence="3">The sequence shown here is derived from an EMBL/GenBank/DDBJ whole genome shotgun (WGS) entry which is preliminary data.</text>
</comment>
<dbReference type="InterPro" id="IPR036864">
    <property type="entry name" value="Zn2-C6_fun-type_DNA-bd_sf"/>
</dbReference>
<evidence type="ECO:0000256" key="1">
    <source>
        <dbReference type="SAM" id="MobiDB-lite"/>
    </source>
</evidence>
<gene>
    <name evidence="3" type="ORF">CROQUDRAFT_713722</name>
</gene>
<dbReference type="Proteomes" id="UP000886653">
    <property type="component" value="Unassembled WGS sequence"/>
</dbReference>
<dbReference type="Pfam" id="PF00172">
    <property type="entry name" value="Zn_clus"/>
    <property type="match status" value="1"/>
</dbReference>
<dbReference type="GO" id="GO:0008270">
    <property type="term" value="F:zinc ion binding"/>
    <property type="evidence" value="ECO:0007669"/>
    <property type="project" value="InterPro"/>
</dbReference>
<dbReference type="PROSITE" id="PS00463">
    <property type="entry name" value="ZN2_CY6_FUNGAL_1"/>
    <property type="match status" value="1"/>
</dbReference>
<accession>A0A9P6NT94</accession>
<evidence type="ECO:0000313" key="4">
    <source>
        <dbReference type="Proteomes" id="UP000886653"/>
    </source>
</evidence>
<dbReference type="GO" id="GO:0000981">
    <property type="term" value="F:DNA-binding transcription factor activity, RNA polymerase II-specific"/>
    <property type="evidence" value="ECO:0007669"/>
    <property type="project" value="InterPro"/>
</dbReference>
<feature type="region of interest" description="Disordered" evidence="1">
    <location>
        <begin position="89"/>
        <end position="236"/>
    </location>
</feature>
<dbReference type="OrthoDB" id="39175at2759"/>
<feature type="domain" description="Zn(2)-C6 fungal-type" evidence="2">
    <location>
        <begin position="259"/>
        <end position="289"/>
    </location>
</feature>
<evidence type="ECO:0000313" key="3">
    <source>
        <dbReference type="EMBL" id="KAG0149824.1"/>
    </source>
</evidence>
<feature type="compositionally biased region" description="Pro residues" evidence="1">
    <location>
        <begin position="166"/>
        <end position="177"/>
    </location>
</feature>
<dbReference type="Gene3D" id="4.10.240.10">
    <property type="entry name" value="Zn(2)-C6 fungal-type DNA-binding domain"/>
    <property type="match status" value="1"/>
</dbReference>
<reference evidence="3" key="1">
    <citation type="submission" date="2013-11" db="EMBL/GenBank/DDBJ databases">
        <title>Genome sequence of the fusiform rust pathogen reveals effectors for host alternation and coevolution with pine.</title>
        <authorList>
            <consortium name="DOE Joint Genome Institute"/>
            <person name="Smith K."/>
            <person name="Pendleton A."/>
            <person name="Kubisiak T."/>
            <person name="Anderson C."/>
            <person name="Salamov A."/>
            <person name="Aerts A."/>
            <person name="Riley R."/>
            <person name="Clum A."/>
            <person name="Lindquist E."/>
            <person name="Ence D."/>
            <person name="Campbell M."/>
            <person name="Kronenberg Z."/>
            <person name="Feau N."/>
            <person name="Dhillon B."/>
            <person name="Hamelin R."/>
            <person name="Burleigh J."/>
            <person name="Smith J."/>
            <person name="Yandell M."/>
            <person name="Nelson C."/>
            <person name="Grigoriev I."/>
            <person name="Davis J."/>
        </authorList>
    </citation>
    <scope>NUCLEOTIDE SEQUENCE</scope>
    <source>
        <strain evidence="3">G11</strain>
    </source>
</reference>